<evidence type="ECO:0000313" key="7">
    <source>
        <dbReference type="Proteomes" id="UP000035681"/>
    </source>
</evidence>
<protein>
    <recommendedName>
        <fullName evidence="2">NADH dehydrogenase [ubiquinone] 1 alpha subcomplex subunit 9, mitochondrial</fullName>
    </recommendedName>
    <alternativeName>
        <fullName evidence="4">Complex I-39kD</fullName>
    </alternativeName>
    <alternativeName>
        <fullName evidence="3">NADH-ubiquinone oxidoreductase 39 kDa subunit</fullName>
    </alternativeName>
</protein>
<proteinExistence type="inferred from homology"/>
<dbReference type="Proteomes" id="UP000035681">
    <property type="component" value="Unplaced"/>
</dbReference>
<dbReference type="WBParaSite" id="SSTP_0001104800.1">
    <property type="protein sequence ID" value="SSTP_0001104800.1"/>
    <property type="gene ID" value="SSTP_0001104800"/>
</dbReference>
<evidence type="ECO:0000256" key="3">
    <source>
        <dbReference type="ARBA" id="ARBA00042000"/>
    </source>
</evidence>
<dbReference type="GO" id="GO:0005739">
    <property type="term" value="C:mitochondrion"/>
    <property type="evidence" value="ECO:0007669"/>
    <property type="project" value="TreeGrafter"/>
</dbReference>
<sequence>MKLLSNARTFGRIVDQNIVSFSTQIAAPESKPSSLSASYKKGGGGRSSFSGNVVTVFGATGNIGRAVVNQLAKNGNQIVIPYRCEPYKTRELKVVGDLGQILFVPFHLKDEKSIAEAIKYSNVVINLIGTRVETKNFNFFDTHEHGARRIAKICRESGVDKLIHMSALNSSTDSKGNYLSNGSNFLRSKAHGEIVVKEEFPNATIIKPAVMFGEQDSFIRFYVSRFRKTFLDTVYLYKAGEHTFKMPVYQNDVAKGIRLAVSDPTVYGKTYEFVGPHCYKLSELIDYMYKRALCLERFNFRYTRHGLPDPIFYTYLLACKMWMKVFKEDAPINREWIEVVEGTNDVLTGAPTLKDLGLHRLTEFEYIGGLEASRRSFFNYYEQGYNEVPDPPLPLRSPPIIQKKLDISSINTITSNFNVYS</sequence>
<dbReference type="GO" id="GO:0003824">
    <property type="term" value="F:catalytic activity"/>
    <property type="evidence" value="ECO:0007669"/>
    <property type="project" value="UniProtKB-ARBA"/>
</dbReference>
<dbReference type="InterPro" id="IPR051207">
    <property type="entry name" value="ComplexI_NDUFA9_subunit"/>
</dbReference>
<feature type="domain" description="NAD(P)-binding" evidence="6">
    <location>
        <begin position="58"/>
        <end position="211"/>
    </location>
</feature>
<evidence type="ECO:0000313" key="8">
    <source>
        <dbReference type="WBParaSite" id="SSTP_0001104800.1"/>
    </source>
</evidence>
<dbReference type="Gene3D" id="3.40.50.720">
    <property type="entry name" value="NAD(P)-binding Rossmann-like Domain"/>
    <property type="match status" value="1"/>
</dbReference>
<dbReference type="InterPro" id="IPR036291">
    <property type="entry name" value="NAD(P)-bd_dom_sf"/>
</dbReference>
<name>A0A0K0ENL1_STRER</name>
<dbReference type="WBParaSite" id="TCONS_00005140.p1">
    <property type="protein sequence ID" value="TCONS_00005140.p1"/>
    <property type="gene ID" value="XLOC_003477"/>
</dbReference>
<dbReference type="PANTHER" id="PTHR12126:SF11">
    <property type="entry name" value="NADH DEHYDROGENASE [UBIQUINONE] 1 ALPHA SUBCOMPLEX SUBUNIT 9, MITOCHONDRIAL"/>
    <property type="match status" value="1"/>
</dbReference>
<dbReference type="InterPro" id="IPR016040">
    <property type="entry name" value="NAD(P)-bd_dom"/>
</dbReference>
<keyword evidence="7" id="KW-1185">Reference proteome</keyword>
<accession>A0A0K0ENL1</accession>
<evidence type="ECO:0000256" key="4">
    <source>
        <dbReference type="ARBA" id="ARBA00043145"/>
    </source>
</evidence>
<evidence type="ECO:0000256" key="2">
    <source>
        <dbReference type="ARBA" id="ARBA00040720"/>
    </source>
</evidence>
<organism evidence="8">
    <name type="scientific">Strongyloides stercoralis</name>
    <name type="common">Threadworm</name>
    <dbReference type="NCBI Taxonomy" id="6248"/>
    <lineage>
        <taxon>Eukaryota</taxon>
        <taxon>Metazoa</taxon>
        <taxon>Ecdysozoa</taxon>
        <taxon>Nematoda</taxon>
        <taxon>Chromadorea</taxon>
        <taxon>Rhabditida</taxon>
        <taxon>Tylenchina</taxon>
        <taxon>Panagrolaimomorpha</taxon>
        <taxon>Strongyloidoidea</taxon>
        <taxon>Strongyloididae</taxon>
        <taxon>Strongyloides</taxon>
    </lineage>
</organism>
<dbReference type="GO" id="GO:0044877">
    <property type="term" value="F:protein-containing complex binding"/>
    <property type="evidence" value="ECO:0007669"/>
    <property type="project" value="TreeGrafter"/>
</dbReference>
<evidence type="ECO:0000259" key="6">
    <source>
        <dbReference type="Pfam" id="PF13460"/>
    </source>
</evidence>
<dbReference type="PANTHER" id="PTHR12126">
    <property type="entry name" value="NADH-UBIQUINONE OXIDOREDUCTASE 39 KDA SUBUNIT-RELATED"/>
    <property type="match status" value="1"/>
</dbReference>
<dbReference type="CDD" id="cd05271">
    <property type="entry name" value="NDUFA9_like_SDR_a"/>
    <property type="match status" value="1"/>
</dbReference>
<comment type="subunit">
    <text evidence="5">Complex I is composed of 45 different subunits. This a component of the hydrophobic protein fraction. Interacts with BLOC1S1. Interacts with SLC2A4. Interacts with CLOCK. Interacts with RAB5IF.</text>
</comment>
<evidence type="ECO:0000256" key="5">
    <source>
        <dbReference type="ARBA" id="ARBA00046455"/>
    </source>
</evidence>
<dbReference type="Pfam" id="PF13460">
    <property type="entry name" value="NAD_binding_10"/>
    <property type="match status" value="1"/>
</dbReference>
<reference evidence="8" key="1">
    <citation type="submission" date="2015-08" db="UniProtKB">
        <authorList>
            <consortium name="WormBaseParasite"/>
        </authorList>
    </citation>
    <scope>IDENTIFICATION</scope>
</reference>
<evidence type="ECO:0000256" key="1">
    <source>
        <dbReference type="ARBA" id="ARBA00038501"/>
    </source>
</evidence>
<dbReference type="AlphaFoldDB" id="A0A0K0ENL1"/>
<dbReference type="STRING" id="6248.A0A0K0ENL1"/>
<comment type="similarity">
    <text evidence="1">Belongs to the complex I NDUFA9 subunit family.</text>
</comment>
<dbReference type="SUPFAM" id="SSF51735">
    <property type="entry name" value="NAD(P)-binding Rossmann-fold domains"/>
    <property type="match status" value="1"/>
</dbReference>